<evidence type="ECO:0000313" key="10">
    <source>
        <dbReference type="EMBL" id="TYL53180.1"/>
    </source>
</evidence>
<accession>A0A5S4V9B7</accession>
<dbReference type="InterPro" id="IPR017853">
    <property type="entry name" value="GH"/>
</dbReference>
<dbReference type="RefSeq" id="WP_148732650.1">
    <property type="nucleotide sequence ID" value="NZ_VSSB01000001.1"/>
</dbReference>
<feature type="domain" description="Glycosyl hydrolase family 36 C-terminal" evidence="8">
    <location>
        <begin position="618"/>
        <end position="695"/>
    </location>
</feature>
<keyword evidence="11" id="KW-1185">Reference proteome</keyword>
<evidence type="ECO:0000259" key="8">
    <source>
        <dbReference type="Pfam" id="PF16874"/>
    </source>
</evidence>
<evidence type="ECO:0000256" key="5">
    <source>
        <dbReference type="PIRNR" id="PIRNR005536"/>
    </source>
</evidence>
<dbReference type="Pfam" id="PF16875">
    <property type="entry name" value="Glyco_hydro_36N"/>
    <property type="match status" value="1"/>
</dbReference>
<gene>
    <name evidence="10" type="ORF">FYC51_05650</name>
</gene>
<sequence length="712" mass="76966">MQRRTGLLHLRNGGTSVVLDARHAPLPAIVYWGIDQGELGESELAALGTAALPQRVSGGLDQPAPLTLIPQESSGWLGTPGLAGHRDGRSFSTKLVTESIEVDEASTRAVIGAADAAAGLAATITLEVTPSGLLRQRIALENRAAEPYSLAALAPVFPVPGDLGELLDTTGRHLRERSPQRHAFTIGTHVRESRRGRPGADASLVLAAGRAGFGFERGLVHAVHVAWSGNHRLAAERTPTAESFVSAGELLGAGEIVLAAGESYTTPWAIGSWGDGLNELARRFHDELRARPQHPRRPRPVTLNTWEAVYFDHDLETLATLAERAAAVGVERFVLDDGWFRGRRDDTAGLGDWEVDDTVWPSGLGPLIERVRGLGMEFGLWVEPEMVNLDSELARAHPDWILRGRDELPVPARQQYVLDLANEGAWAHLLERLDALLAAYDIAYLKWDHNRDLLEAGAADSGRARVHDNVEALYRLLAELKRRHPSLEIESCASGGARVDLGILEHTDRVWTSDTLDPVERLQIQRYTSLVVPPEMMGAHLTSPVVHSTGRRVSLDLSAGVAMLGHLGIEWDLTALDDDGLASVARWVDLHKRHRALIHSGVLVHGDTADATTDVRGVVARDGASALFTFTQVSTSVTYPPGRFTLPGLDADRRYSVRIAAGNVADGPGQSPLPWAEQPITLTGRQLGTAGLQAPVLFPAQLVLLELTPVVE</sequence>
<dbReference type="Pfam" id="PF02065">
    <property type="entry name" value="Melibiase"/>
    <property type="match status" value="1"/>
</dbReference>
<dbReference type="InterPro" id="IPR002252">
    <property type="entry name" value="Glyco_hydro_36"/>
</dbReference>
<keyword evidence="7" id="KW-0175">Coiled coil</keyword>
<reference evidence="10 11" key="1">
    <citation type="submission" date="2019-08" db="EMBL/GenBank/DDBJ databases">
        <authorList>
            <person name="Hu J."/>
        </authorList>
    </citation>
    <scope>NUCLEOTIDE SEQUENCE [LARGE SCALE GENOMIC DNA]</scope>
    <source>
        <strain evidence="10 11">NEAU-184</strain>
    </source>
</reference>
<dbReference type="GO" id="GO:0004557">
    <property type="term" value="F:alpha-galactosidase activity"/>
    <property type="evidence" value="ECO:0007669"/>
    <property type="project" value="UniProtKB-UniRule"/>
</dbReference>
<dbReference type="AlphaFoldDB" id="A0A5S4V9B7"/>
<dbReference type="PANTHER" id="PTHR43053:SF3">
    <property type="entry name" value="ALPHA-GALACTOSIDASE C-RELATED"/>
    <property type="match status" value="1"/>
</dbReference>
<keyword evidence="3 5" id="KW-0378">Hydrolase</keyword>
<evidence type="ECO:0000256" key="2">
    <source>
        <dbReference type="ARBA" id="ARBA00012755"/>
    </source>
</evidence>
<dbReference type="InterPro" id="IPR050985">
    <property type="entry name" value="Alpha-glycosidase_related"/>
</dbReference>
<organism evidence="10 11">
    <name type="scientific">Agromyces mariniharenae</name>
    <dbReference type="NCBI Taxonomy" id="2604423"/>
    <lineage>
        <taxon>Bacteria</taxon>
        <taxon>Bacillati</taxon>
        <taxon>Actinomycetota</taxon>
        <taxon>Actinomycetes</taxon>
        <taxon>Micrococcales</taxon>
        <taxon>Microbacteriaceae</taxon>
        <taxon>Agromyces</taxon>
    </lineage>
</organism>
<dbReference type="EC" id="3.2.1.22" evidence="2 5"/>
<dbReference type="PIRSF" id="PIRSF005536">
    <property type="entry name" value="Agal"/>
    <property type="match status" value="1"/>
</dbReference>
<protein>
    <recommendedName>
        <fullName evidence="2 5">Alpha-galactosidase</fullName>
        <ecNumber evidence="2 5">3.2.1.22</ecNumber>
    </recommendedName>
</protein>
<feature type="active site" description="Nucleophile" evidence="6">
    <location>
        <position position="448"/>
    </location>
</feature>
<dbReference type="PANTHER" id="PTHR43053">
    <property type="entry name" value="GLYCOSIDASE FAMILY 31"/>
    <property type="match status" value="1"/>
</dbReference>
<dbReference type="Gene3D" id="2.70.98.60">
    <property type="entry name" value="alpha-galactosidase from lactobacil brevis"/>
    <property type="match status" value="1"/>
</dbReference>
<comment type="catalytic activity">
    <reaction evidence="1 5">
        <text>Hydrolysis of terminal, non-reducing alpha-D-galactose residues in alpha-D-galactosides, including galactose oligosaccharides, galactomannans and galactolipids.</text>
        <dbReference type="EC" id="3.2.1.22"/>
    </reaction>
</comment>
<feature type="coiled-coil region" evidence="7">
    <location>
        <begin position="463"/>
        <end position="490"/>
    </location>
</feature>
<dbReference type="Gene3D" id="2.60.40.1180">
    <property type="entry name" value="Golgi alpha-mannosidase II"/>
    <property type="match status" value="1"/>
</dbReference>
<dbReference type="InterPro" id="IPR013780">
    <property type="entry name" value="Glyco_hydro_b"/>
</dbReference>
<dbReference type="InterPro" id="IPR031705">
    <property type="entry name" value="Glyco_hydro_36_C"/>
</dbReference>
<evidence type="ECO:0000256" key="1">
    <source>
        <dbReference type="ARBA" id="ARBA00001255"/>
    </source>
</evidence>
<dbReference type="CDD" id="cd14791">
    <property type="entry name" value="GH36"/>
    <property type="match status" value="1"/>
</dbReference>
<dbReference type="FunFam" id="3.20.20.70:FF:000118">
    <property type="entry name" value="Alpha-galactosidase"/>
    <property type="match status" value="1"/>
</dbReference>
<feature type="active site" description="Proton donor" evidence="6">
    <location>
        <position position="514"/>
    </location>
</feature>
<dbReference type="InterPro" id="IPR000111">
    <property type="entry name" value="Glyco_hydro_27/36_CS"/>
</dbReference>
<dbReference type="Gene3D" id="3.20.20.70">
    <property type="entry name" value="Aldolase class I"/>
    <property type="match status" value="1"/>
</dbReference>
<comment type="caution">
    <text evidence="10">The sequence shown here is derived from an EMBL/GenBank/DDBJ whole genome shotgun (WGS) entry which is preliminary data.</text>
</comment>
<evidence type="ECO:0000256" key="3">
    <source>
        <dbReference type="ARBA" id="ARBA00022801"/>
    </source>
</evidence>
<evidence type="ECO:0000256" key="7">
    <source>
        <dbReference type="SAM" id="Coils"/>
    </source>
</evidence>
<dbReference type="EMBL" id="VSSB01000001">
    <property type="protein sequence ID" value="TYL53180.1"/>
    <property type="molecule type" value="Genomic_DNA"/>
</dbReference>
<keyword evidence="4 5" id="KW-0326">Glycosidase</keyword>
<dbReference type="Proteomes" id="UP000325243">
    <property type="component" value="Unassembled WGS sequence"/>
</dbReference>
<evidence type="ECO:0000256" key="6">
    <source>
        <dbReference type="PIRSR" id="PIRSR005536-1"/>
    </source>
</evidence>
<dbReference type="InterPro" id="IPR038417">
    <property type="entry name" value="Alpga-gal_N_sf"/>
</dbReference>
<dbReference type="PRINTS" id="PR00743">
    <property type="entry name" value="GLHYDRLASE36"/>
</dbReference>
<dbReference type="GO" id="GO:0016052">
    <property type="term" value="P:carbohydrate catabolic process"/>
    <property type="evidence" value="ECO:0007669"/>
    <property type="project" value="InterPro"/>
</dbReference>
<dbReference type="SUPFAM" id="SSF51445">
    <property type="entry name" value="(Trans)glycosidases"/>
    <property type="match status" value="1"/>
</dbReference>
<name>A0A5S4V9B7_9MICO</name>
<dbReference type="Pfam" id="PF16874">
    <property type="entry name" value="Glyco_hydro_36C"/>
    <property type="match status" value="1"/>
</dbReference>
<evidence type="ECO:0000313" key="11">
    <source>
        <dbReference type="Proteomes" id="UP000325243"/>
    </source>
</evidence>
<dbReference type="InterPro" id="IPR031704">
    <property type="entry name" value="Glyco_hydro_36_N"/>
</dbReference>
<proteinExistence type="inferred from homology"/>
<dbReference type="PROSITE" id="PS00512">
    <property type="entry name" value="ALPHA_GALACTOSIDASE"/>
    <property type="match status" value="1"/>
</dbReference>
<comment type="similarity">
    <text evidence="5">Belongs to the glycosyl hydrolase.</text>
</comment>
<dbReference type="InterPro" id="IPR013785">
    <property type="entry name" value="Aldolase_TIM"/>
</dbReference>
<evidence type="ECO:0000259" key="9">
    <source>
        <dbReference type="Pfam" id="PF16875"/>
    </source>
</evidence>
<evidence type="ECO:0000256" key="4">
    <source>
        <dbReference type="ARBA" id="ARBA00023295"/>
    </source>
</evidence>
<feature type="domain" description="Glycosyl hydrolase family 36 N-terminal" evidence="9">
    <location>
        <begin position="26"/>
        <end position="258"/>
    </location>
</feature>